<organism evidence="1 2">
    <name type="scientific">Nostoc cycadae WK-1</name>
    <dbReference type="NCBI Taxonomy" id="1861711"/>
    <lineage>
        <taxon>Bacteria</taxon>
        <taxon>Bacillati</taxon>
        <taxon>Cyanobacteriota</taxon>
        <taxon>Cyanophyceae</taxon>
        <taxon>Nostocales</taxon>
        <taxon>Nostocaceae</taxon>
        <taxon>Nostoc</taxon>
    </lineage>
</organism>
<reference evidence="2" key="1">
    <citation type="journal article" date="2018" name="Genome Announc.">
        <title>Draft Genome Sequence of the Nitrogen-Fixing and Hormogonia-Inducing Cyanobacterium Nostoc cycadae Strain WK-1, Isolated from the Coralloid Roots of Cycas revoluta.</title>
        <authorList>
            <person name="Kanesaki Y."/>
            <person name="Hirose M."/>
            <person name="Hirose Y."/>
            <person name="Fujisawa T."/>
            <person name="Nakamura Y."/>
            <person name="Watanabe S."/>
            <person name="Matsunaga S."/>
            <person name="Uchida H."/>
            <person name="Murakami A."/>
        </authorList>
    </citation>
    <scope>NUCLEOTIDE SEQUENCE [LARGE SCALE GENOMIC DNA]</scope>
    <source>
        <strain evidence="2">WK-1</strain>
    </source>
</reference>
<keyword evidence="2" id="KW-1185">Reference proteome</keyword>
<accession>A0A2H6LLK8</accession>
<evidence type="ECO:0000313" key="1">
    <source>
        <dbReference type="EMBL" id="GBE94084.1"/>
    </source>
</evidence>
<gene>
    <name evidence="1" type="ORF">NCWK1_3852</name>
</gene>
<protein>
    <submittedName>
        <fullName evidence="1">Uncharacterized protein</fullName>
    </submittedName>
</protein>
<name>A0A2H6LLK8_9NOSO</name>
<dbReference type="Proteomes" id="UP000236527">
    <property type="component" value="Unassembled WGS sequence"/>
</dbReference>
<evidence type="ECO:0000313" key="2">
    <source>
        <dbReference type="Proteomes" id="UP000236527"/>
    </source>
</evidence>
<proteinExistence type="predicted"/>
<sequence length="65" mass="6607">MKADAADAVVMVRLGVIVAGAVGKWKPAKALPAVLITNVPRSVTDVMMDGMAATVVMVAMVVLGV</sequence>
<comment type="caution">
    <text evidence="1">The sequence shown here is derived from an EMBL/GenBank/DDBJ whole genome shotgun (WGS) entry which is preliminary data.</text>
</comment>
<dbReference type="AlphaFoldDB" id="A0A2H6LLK8"/>
<dbReference type="EMBL" id="BDGE01000069">
    <property type="protein sequence ID" value="GBE94084.1"/>
    <property type="molecule type" value="Genomic_DNA"/>
</dbReference>